<feature type="region of interest" description="Disordered" evidence="1">
    <location>
        <begin position="48"/>
        <end position="94"/>
    </location>
</feature>
<feature type="compositionally biased region" description="Low complexity" evidence="1">
    <location>
        <begin position="62"/>
        <end position="71"/>
    </location>
</feature>
<comment type="caution">
    <text evidence="3">The sequence shown here is derived from an EMBL/GenBank/DDBJ whole genome shotgun (WGS) entry which is preliminary data.</text>
</comment>
<name>A0ABV7PCX3_9PSEU</name>
<keyword evidence="2" id="KW-0812">Transmembrane</keyword>
<feature type="transmembrane region" description="Helical" evidence="2">
    <location>
        <begin position="12"/>
        <end position="36"/>
    </location>
</feature>
<dbReference type="EMBL" id="JBHRWK010000112">
    <property type="protein sequence ID" value="MFC3456058.1"/>
    <property type="molecule type" value="Genomic_DNA"/>
</dbReference>
<organism evidence="3 4">
    <name type="scientific">Amycolatopsis speibonae</name>
    <dbReference type="NCBI Taxonomy" id="1450224"/>
    <lineage>
        <taxon>Bacteria</taxon>
        <taxon>Bacillati</taxon>
        <taxon>Actinomycetota</taxon>
        <taxon>Actinomycetes</taxon>
        <taxon>Pseudonocardiales</taxon>
        <taxon>Pseudonocardiaceae</taxon>
        <taxon>Amycolatopsis</taxon>
    </lineage>
</organism>
<evidence type="ECO:0000313" key="3">
    <source>
        <dbReference type="EMBL" id="MFC3456058.1"/>
    </source>
</evidence>
<gene>
    <name evidence="3" type="ORF">ACFOSH_42075</name>
</gene>
<keyword evidence="2" id="KW-0472">Membrane</keyword>
<evidence type="ECO:0000313" key="4">
    <source>
        <dbReference type="Proteomes" id="UP001595645"/>
    </source>
</evidence>
<sequence>MLRPIPGWVIGAGISVMLLAAFGEVWLMLGVGGVLVPWLSIRRQHSTCWPNTRHTNWPNAPPRTHSPTRNRSPPRPPRRIRSRLPQTRADAAVC</sequence>
<feature type="compositionally biased region" description="Polar residues" evidence="1">
    <location>
        <begin position="48"/>
        <end position="58"/>
    </location>
</feature>
<reference evidence="4" key="1">
    <citation type="journal article" date="2019" name="Int. J. Syst. Evol. Microbiol.">
        <title>The Global Catalogue of Microorganisms (GCM) 10K type strain sequencing project: providing services to taxonomists for standard genome sequencing and annotation.</title>
        <authorList>
            <consortium name="The Broad Institute Genomics Platform"/>
            <consortium name="The Broad Institute Genome Sequencing Center for Infectious Disease"/>
            <person name="Wu L."/>
            <person name="Ma J."/>
        </authorList>
    </citation>
    <scope>NUCLEOTIDE SEQUENCE [LARGE SCALE GENOMIC DNA]</scope>
    <source>
        <strain evidence="4">CGMCC 4.7676</strain>
    </source>
</reference>
<dbReference type="RefSeq" id="WP_378247070.1">
    <property type="nucleotide sequence ID" value="NZ_JBHRWK010000112.1"/>
</dbReference>
<dbReference type="Proteomes" id="UP001595645">
    <property type="component" value="Unassembled WGS sequence"/>
</dbReference>
<accession>A0ABV7PCX3</accession>
<keyword evidence="4" id="KW-1185">Reference proteome</keyword>
<evidence type="ECO:0000256" key="1">
    <source>
        <dbReference type="SAM" id="MobiDB-lite"/>
    </source>
</evidence>
<protein>
    <submittedName>
        <fullName evidence="3">Uncharacterized protein</fullName>
    </submittedName>
</protein>
<proteinExistence type="predicted"/>
<evidence type="ECO:0000256" key="2">
    <source>
        <dbReference type="SAM" id="Phobius"/>
    </source>
</evidence>
<keyword evidence="2" id="KW-1133">Transmembrane helix</keyword>